<dbReference type="eggNOG" id="COG2217">
    <property type="taxonomic scope" value="Bacteria"/>
</dbReference>
<dbReference type="PANTHER" id="PTHR48085">
    <property type="entry name" value="CADMIUM/ZINC-TRANSPORTING ATPASE HMA2-RELATED"/>
    <property type="match status" value="1"/>
</dbReference>
<dbReference type="InterPro" id="IPR036412">
    <property type="entry name" value="HAD-like_sf"/>
</dbReference>
<keyword evidence="12" id="KW-1185">Reference proteome</keyword>
<comment type="caution">
    <text evidence="11">The sequence shown here is derived from an EMBL/GenBank/DDBJ whole genome shotgun (WGS) entry which is preliminary data.</text>
</comment>
<dbReference type="InterPro" id="IPR008250">
    <property type="entry name" value="ATPase_P-typ_transduc_dom_A_sf"/>
</dbReference>
<dbReference type="PRINTS" id="PR00119">
    <property type="entry name" value="CATATPASE"/>
</dbReference>
<feature type="transmembrane region" description="Helical" evidence="9">
    <location>
        <begin position="7"/>
        <end position="24"/>
    </location>
</feature>
<dbReference type="Gene3D" id="2.70.150.10">
    <property type="entry name" value="Calcium-transporting ATPase, cytoplasmic transduction domain A"/>
    <property type="match status" value="1"/>
</dbReference>
<comment type="subcellular location">
    <subcellularLocation>
        <location evidence="9">Cell membrane</location>
    </subcellularLocation>
    <subcellularLocation>
        <location evidence="1">Membrane</location>
        <topology evidence="1">Multi-pass membrane protein</topology>
    </subcellularLocation>
</comment>
<reference evidence="11 12" key="1">
    <citation type="journal article" date="2015" name="Genome Announc.">
        <title>Expanding the biotechnology potential of lactobacilli through comparative genomics of 213 strains and associated genera.</title>
        <authorList>
            <person name="Sun Z."/>
            <person name="Harris H.M."/>
            <person name="McCann A."/>
            <person name="Guo C."/>
            <person name="Argimon S."/>
            <person name="Zhang W."/>
            <person name="Yang X."/>
            <person name="Jeffery I.B."/>
            <person name="Cooney J.C."/>
            <person name="Kagawa T.F."/>
            <person name="Liu W."/>
            <person name="Song Y."/>
            <person name="Salvetti E."/>
            <person name="Wrobel A."/>
            <person name="Rasinkangas P."/>
            <person name="Parkhill J."/>
            <person name="Rea M.C."/>
            <person name="O'Sullivan O."/>
            <person name="Ritari J."/>
            <person name="Douillard F.P."/>
            <person name="Paul Ross R."/>
            <person name="Yang R."/>
            <person name="Briner A.E."/>
            <person name="Felis G.E."/>
            <person name="de Vos W.M."/>
            <person name="Barrangou R."/>
            <person name="Klaenhammer T.R."/>
            <person name="Caufield P.W."/>
            <person name="Cui Y."/>
            <person name="Zhang H."/>
            <person name="O'Toole P.W."/>
        </authorList>
    </citation>
    <scope>NUCLEOTIDE SEQUENCE [LARGE SCALE GENOMIC DNA]</scope>
    <source>
        <strain evidence="11 12">DSM 5007</strain>
    </source>
</reference>
<keyword evidence="9" id="KW-1003">Cell membrane</keyword>
<evidence type="ECO:0000256" key="5">
    <source>
        <dbReference type="ARBA" id="ARBA00022989"/>
    </source>
</evidence>
<dbReference type="CDD" id="cd07544">
    <property type="entry name" value="P-type_ATPase_HM"/>
    <property type="match status" value="1"/>
</dbReference>
<comment type="catalytic activity">
    <reaction evidence="8">
        <text>Cd(2+)(in) + ATP + H2O = Cd(2+)(out) + ADP + phosphate + H(+)</text>
        <dbReference type="Rhea" id="RHEA:12132"/>
        <dbReference type="ChEBI" id="CHEBI:15377"/>
        <dbReference type="ChEBI" id="CHEBI:15378"/>
        <dbReference type="ChEBI" id="CHEBI:30616"/>
        <dbReference type="ChEBI" id="CHEBI:43474"/>
        <dbReference type="ChEBI" id="CHEBI:48775"/>
        <dbReference type="ChEBI" id="CHEBI:456216"/>
        <dbReference type="EC" id="7.2.2.21"/>
    </reaction>
</comment>
<dbReference type="InterPro" id="IPR023214">
    <property type="entry name" value="HAD_sf"/>
</dbReference>
<organism evidence="11 12">
    <name type="scientific">Paucilactobacillus suebicus DSM 5007 = KCTC 3549</name>
    <dbReference type="NCBI Taxonomy" id="1423807"/>
    <lineage>
        <taxon>Bacteria</taxon>
        <taxon>Bacillati</taxon>
        <taxon>Bacillota</taxon>
        <taxon>Bacilli</taxon>
        <taxon>Lactobacillales</taxon>
        <taxon>Lactobacillaceae</taxon>
        <taxon>Paucilactobacillus</taxon>
    </lineage>
</organism>
<keyword evidence="9" id="KW-0067">ATP-binding</keyword>
<keyword evidence="5 9" id="KW-1133">Transmembrane helix</keyword>
<dbReference type="AlphaFoldDB" id="A0A0R1W5F6"/>
<evidence type="ECO:0000256" key="6">
    <source>
        <dbReference type="ARBA" id="ARBA00023136"/>
    </source>
</evidence>
<evidence type="ECO:0000256" key="8">
    <source>
        <dbReference type="ARBA" id="ARBA00049338"/>
    </source>
</evidence>
<keyword evidence="4 9" id="KW-0812">Transmembrane</keyword>
<dbReference type="PANTHER" id="PTHR48085:SF5">
    <property type="entry name" value="CADMIUM_ZINC-TRANSPORTING ATPASE HMA4-RELATED"/>
    <property type="match status" value="1"/>
</dbReference>
<dbReference type="SUPFAM" id="SSF81653">
    <property type="entry name" value="Calcium ATPase, transduction domain A"/>
    <property type="match status" value="1"/>
</dbReference>
<dbReference type="STRING" id="1423807.FD16_GL001991"/>
<dbReference type="RefSeq" id="WP_010621924.1">
    <property type="nucleotide sequence ID" value="NZ_AZGF01000005.1"/>
</dbReference>
<evidence type="ECO:0000256" key="3">
    <source>
        <dbReference type="ARBA" id="ARBA00022539"/>
    </source>
</evidence>
<proteinExistence type="inferred from homology"/>
<dbReference type="InterPro" id="IPR018303">
    <property type="entry name" value="ATPase_P-typ_P_site"/>
</dbReference>
<dbReference type="Gene3D" id="3.40.50.1000">
    <property type="entry name" value="HAD superfamily/HAD-like"/>
    <property type="match status" value="1"/>
</dbReference>
<evidence type="ECO:0000256" key="4">
    <source>
        <dbReference type="ARBA" id="ARBA00022692"/>
    </source>
</evidence>
<evidence type="ECO:0000256" key="1">
    <source>
        <dbReference type="ARBA" id="ARBA00004141"/>
    </source>
</evidence>
<dbReference type="OrthoDB" id="9813266at2"/>
<keyword evidence="3" id="KW-0104">Cadmium</keyword>
<gene>
    <name evidence="11" type="ORF">FD16_GL001991</name>
</gene>
<name>A0A0R1W5F6_9LACO</name>
<dbReference type="InterPro" id="IPR001757">
    <property type="entry name" value="P_typ_ATPase"/>
</dbReference>
<dbReference type="InterPro" id="IPR023299">
    <property type="entry name" value="ATPase_P-typ_cyto_dom_N"/>
</dbReference>
<sequence length="614" mass="65329">MKNSTKLGLTLGVGIVALILEFVFKLPNAAQWLATIAGAIVAILMFIEMVKTLKSGKYGIDLLAIMAIAATLIVGEYWASLVVLIMLTGGDTLEDYASKKAGEELKSLLENSPQQAHRLSNGKLKDVDAEQVEVGDQLIIKPGELVPVDSRIIDGESSFDESSLTGESNPVNKKIDDEVMSGSVNGSASVTVTALSTAANSQYQAIIELVKKSANQPARFVRMADRYAVPFTFVAVLIAVLAWLVSGDPVRIAEVLVVASPCPLILAAPIALVAGMNRTSQNGIIVKTGTTIEKLAQVKTAAFDKTGTLTKGQLEVNDIRPRDPWTAASIINLAASAEQHSGHVLARSLIAKVGPRNLLEVTNLEEITAQGIKGTVDGKTVKVGKLKFVTSEDVQPLEQTAVYVSVDDKYAGCITFLDRLRPETPATIDELRSLGVQKVLMLTGDQTKIAESIGQPLGLDAIHGNLLPENKIEVLQNISQENRPVMMVGDGVNDAPSLTAADIGIAMGEHGATAASESADVVILKDDLSKVAQSVEISQDTMKIAKHDVLTGIVILVVLMLIASTGVIPALIGALFQEIVDMVTILLALRAKNGSRTSRRILADMQKRIDLKMA</sequence>
<dbReference type="EC" id="7.2.2.21" evidence="7"/>
<dbReference type="GO" id="GO:0046872">
    <property type="term" value="F:metal ion binding"/>
    <property type="evidence" value="ECO:0007669"/>
    <property type="project" value="UniProtKB-KW"/>
</dbReference>
<evidence type="ECO:0000313" key="11">
    <source>
        <dbReference type="EMBL" id="KRM12813.1"/>
    </source>
</evidence>
<dbReference type="NCBIfam" id="TIGR01512">
    <property type="entry name" value="ATPase-IB2_Cd"/>
    <property type="match status" value="1"/>
</dbReference>
<dbReference type="NCBIfam" id="TIGR01525">
    <property type="entry name" value="ATPase-IB_hvy"/>
    <property type="match status" value="1"/>
</dbReference>
<keyword evidence="6 9" id="KW-0472">Membrane</keyword>
<dbReference type="NCBIfam" id="TIGR01494">
    <property type="entry name" value="ATPase_P-type"/>
    <property type="match status" value="1"/>
</dbReference>
<dbReference type="SUPFAM" id="SSF56784">
    <property type="entry name" value="HAD-like"/>
    <property type="match status" value="1"/>
</dbReference>
<feature type="domain" description="P-type ATPase A" evidence="10">
    <location>
        <begin position="111"/>
        <end position="211"/>
    </location>
</feature>
<keyword evidence="9" id="KW-0479">Metal-binding</keyword>
<keyword evidence="9" id="KW-0547">Nucleotide-binding</keyword>
<feature type="transmembrane region" description="Helical" evidence="9">
    <location>
        <begin position="227"/>
        <end position="246"/>
    </location>
</feature>
<evidence type="ECO:0000259" key="10">
    <source>
        <dbReference type="Pfam" id="PF00122"/>
    </source>
</evidence>
<dbReference type="Pfam" id="PF00122">
    <property type="entry name" value="E1-E2_ATPase"/>
    <property type="match status" value="1"/>
</dbReference>
<dbReference type="InterPro" id="IPR059000">
    <property type="entry name" value="ATPase_P-type_domA"/>
</dbReference>
<dbReference type="GO" id="GO:0008551">
    <property type="term" value="F:P-type cadmium transporter activity"/>
    <property type="evidence" value="ECO:0007669"/>
    <property type="project" value="UniProtKB-EC"/>
</dbReference>
<feature type="transmembrane region" description="Helical" evidence="9">
    <location>
        <begin position="62"/>
        <end position="87"/>
    </location>
</feature>
<evidence type="ECO:0000313" key="12">
    <source>
        <dbReference type="Proteomes" id="UP000051820"/>
    </source>
</evidence>
<comment type="similarity">
    <text evidence="2 9">Belongs to the cation transport ATPase (P-type) (TC 3.A.3) family. Type IB subfamily.</text>
</comment>
<dbReference type="Proteomes" id="UP000051820">
    <property type="component" value="Unassembled WGS sequence"/>
</dbReference>
<dbReference type="EMBL" id="AZGF01000005">
    <property type="protein sequence ID" value="KRM12813.1"/>
    <property type="molecule type" value="Genomic_DNA"/>
</dbReference>
<dbReference type="GO" id="GO:0016887">
    <property type="term" value="F:ATP hydrolysis activity"/>
    <property type="evidence" value="ECO:0007669"/>
    <property type="project" value="InterPro"/>
</dbReference>
<dbReference type="GO" id="GO:0005886">
    <property type="term" value="C:plasma membrane"/>
    <property type="evidence" value="ECO:0007669"/>
    <property type="project" value="UniProtKB-SubCell"/>
</dbReference>
<evidence type="ECO:0000256" key="2">
    <source>
        <dbReference type="ARBA" id="ARBA00006024"/>
    </source>
</evidence>
<dbReference type="SUPFAM" id="SSF81665">
    <property type="entry name" value="Calcium ATPase, transmembrane domain M"/>
    <property type="match status" value="1"/>
</dbReference>
<accession>A0A0R1W5F6</accession>
<dbReference type="GO" id="GO:0005524">
    <property type="term" value="F:ATP binding"/>
    <property type="evidence" value="ECO:0007669"/>
    <property type="project" value="UniProtKB-UniRule"/>
</dbReference>
<evidence type="ECO:0000256" key="7">
    <source>
        <dbReference type="ARBA" id="ARBA00039103"/>
    </source>
</evidence>
<evidence type="ECO:0000256" key="9">
    <source>
        <dbReference type="RuleBase" id="RU362081"/>
    </source>
</evidence>
<protein>
    <recommendedName>
        <fullName evidence="7">Cd(2+)-exporting ATPase</fullName>
        <ecNumber evidence="7">7.2.2.21</ecNumber>
    </recommendedName>
</protein>
<dbReference type="InterPro" id="IPR051014">
    <property type="entry name" value="Cation_Transport_ATPase_IB"/>
</dbReference>
<dbReference type="Pfam" id="PF00702">
    <property type="entry name" value="Hydrolase"/>
    <property type="match status" value="1"/>
</dbReference>
<dbReference type="PROSITE" id="PS00154">
    <property type="entry name" value="ATPASE_E1_E2"/>
    <property type="match status" value="1"/>
</dbReference>
<feature type="transmembrane region" description="Helical" evidence="9">
    <location>
        <begin position="252"/>
        <end position="274"/>
    </location>
</feature>
<dbReference type="PATRIC" id="fig|1423807.3.peg.2043"/>
<feature type="transmembrane region" description="Helical" evidence="9">
    <location>
        <begin position="30"/>
        <end position="50"/>
    </location>
</feature>
<dbReference type="InterPro" id="IPR027256">
    <property type="entry name" value="P-typ_ATPase_IB"/>
</dbReference>
<dbReference type="PRINTS" id="PR00120">
    <property type="entry name" value="HATPASE"/>
</dbReference>
<feature type="transmembrane region" description="Helical" evidence="9">
    <location>
        <begin position="549"/>
        <end position="568"/>
    </location>
</feature>
<dbReference type="Gene3D" id="3.40.1110.10">
    <property type="entry name" value="Calcium-transporting ATPase, cytoplasmic domain N"/>
    <property type="match status" value="1"/>
</dbReference>
<dbReference type="InterPro" id="IPR023298">
    <property type="entry name" value="ATPase_P-typ_TM_dom_sf"/>
</dbReference>